<keyword evidence="2" id="KW-1185">Reference proteome</keyword>
<accession>A0ACC0Z952</accession>
<gene>
    <name evidence="1" type="ORF">Pint_04129</name>
</gene>
<name>A0ACC0Z952_9ROSI</name>
<evidence type="ECO:0000313" key="2">
    <source>
        <dbReference type="Proteomes" id="UP001163603"/>
    </source>
</evidence>
<evidence type="ECO:0000313" key="1">
    <source>
        <dbReference type="EMBL" id="KAJ0046893.1"/>
    </source>
</evidence>
<proteinExistence type="predicted"/>
<protein>
    <submittedName>
        <fullName evidence="1">Uncharacterized protein</fullName>
    </submittedName>
</protein>
<sequence length="315" mass="35885">MIHVSENSELEEVFGDKDVADVMDHKEITLPRLNSMLLCQLPSLSKFCPVGYHFIFPSLSDGTLIINRCPKMSTRFSLGEDGCVHAKAKKFVQIESTILWENPVLFNLICLLLLYLHNAIYDCGELEEIIAEEDEENQILFFQNLLHIHVQCCPKIRRLFAITVAPRLQKLEGIFAFANYELEEVFGDKDVADVMDHKEIELPQLDSLYLCALPSLTKFFPVGYHFVFPTLKDSLTIGNCPKMSTRFSMGEDGCVHAKAKALKMGSQDQIAEFPSEPSIDIIRWGFDVIKESLPLYIENDDQSIKQKEEEINTET</sequence>
<organism evidence="1 2">
    <name type="scientific">Pistacia integerrima</name>
    <dbReference type="NCBI Taxonomy" id="434235"/>
    <lineage>
        <taxon>Eukaryota</taxon>
        <taxon>Viridiplantae</taxon>
        <taxon>Streptophyta</taxon>
        <taxon>Embryophyta</taxon>
        <taxon>Tracheophyta</taxon>
        <taxon>Spermatophyta</taxon>
        <taxon>Magnoliopsida</taxon>
        <taxon>eudicotyledons</taxon>
        <taxon>Gunneridae</taxon>
        <taxon>Pentapetalae</taxon>
        <taxon>rosids</taxon>
        <taxon>malvids</taxon>
        <taxon>Sapindales</taxon>
        <taxon>Anacardiaceae</taxon>
        <taxon>Pistacia</taxon>
    </lineage>
</organism>
<reference evidence="2" key="1">
    <citation type="journal article" date="2023" name="G3 (Bethesda)">
        <title>Genome assembly and association tests identify interacting loci associated with vigor, precocity, and sex in interspecific pistachio rootstocks.</title>
        <authorList>
            <person name="Palmer W."/>
            <person name="Jacygrad E."/>
            <person name="Sagayaradj S."/>
            <person name="Cavanaugh K."/>
            <person name="Han R."/>
            <person name="Bertier L."/>
            <person name="Beede B."/>
            <person name="Kafkas S."/>
            <person name="Golino D."/>
            <person name="Preece J."/>
            <person name="Michelmore R."/>
        </authorList>
    </citation>
    <scope>NUCLEOTIDE SEQUENCE [LARGE SCALE GENOMIC DNA]</scope>
</reference>
<dbReference type="EMBL" id="CM047738">
    <property type="protein sequence ID" value="KAJ0046893.1"/>
    <property type="molecule type" value="Genomic_DNA"/>
</dbReference>
<dbReference type="Proteomes" id="UP001163603">
    <property type="component" value="Chromosome 3"/>
</dbReference>
<comment type="caution">
    <text evidence="1">The sequence shown here is derived from an EMBL/GenBank/DDBJ whole genome shotgun (WGS) entry which is preliminary data.</text>
</comment>